<evidence type="ECO:0000259" key="12">
    <source>
        <dbReference type="PROSITE" id="PS51194"/>
    </source>
</evidence>
<dbReference type="InterPro" id="IPR050079">
    <property type="entry name" value="DEAD_box_RNA_helicase"/>
</dbReference>
<comment type="catalytic activity">
    <reaction evidence="7">
        <text>ATP + H2O = ADP + phosphate + H(+)</text>
        <dbReference type="Rhea" id="RHEA:13065"/>
        <dbReference type="ChEBI" id="CHEBI:15377"/>
        <dbReference type="ChEBI" id="CHEBI:15378"/>
        <dbReference type="ChEBI" id="CHEBI:30616"/>
        <dbReference type="ChEBI" id="CHEBI:43474"/>
        <dbReference type="ChEBI" id="CHEBI:456216"/>
        <dbReference type="EC" id="3.6.4.13"/>
    </reaction>
</comment>
<keyword evidence="2 9" id="KW-0547">Nucleotide-binding</keyword>
<dbReference type="InterPro" id="IPR014014">
    <property type="entry name" value="RNA_helicase_DEAD_Q_motif"/>
</dbReference>
<evidence type="ECO:0000259" key="11">
    <source>
        <dbReference type="PROSITE" id="PS51192"/>
    </source>
</evidence>
<keyword evidence="5 9" id="KW-0067">ATP-binding</keyword>
<keyword evidence="4 9" id="KW-0347">Helicase</keyword>
<dbReference type="InterPro" id="IPR027417">
    <property type="entry name" value="P-loop_NTPase"/>
</dbReference>
<dbReference type="PANTHER" id="PTHR47959:SF1">
    <property type="entry name" value="ATP-DEPENDENT RNA HELICASE DBPA"/>
    <property type="match status" value="1"/>
</dbReference>
<dbReference type="Pfam" id="PF00270">
    <property type="entry name" value="DEAD"/>
    <property type="match status" value="1"/>
</dbReference>
<reference evidence="15" key="1">
    <citation type="journal article" date="2018" name="Nat. Microbiol.">
        <title>Leveraging single-cell genomics to expand the fungal tree of life.</title>
        <authorList>
            <person name="Ahrendt S.R."/>
            <person name="Quandt C.A."/>
            <person name="Ciobanu D."/>
            <person name="Clum A."/>
            <person name="Salamov A."/>
            <person name="Andreopoulos B."/>
            <person name="Cheng J.F."/>
            <person name="Woyke T."/>
            <person name="Pelin A."/>
            <person name="Henrissat B."/>
            <person name="Reynolds N.K."/>
            <person name="Benny G.L."/>
            <person name="Smith M.E."/>
            <person name="James T.Y."/>
            <person name="Grigoriev I.V."/>
        </authorList>
    </citation>
    <scope>NUCLEOTIDE SEQUENCE [LARGE SCALE GENOMIC DNA]</scope>
</reference>
<feature type="region of interest" description="Disordered" evidence="10">
    <location>
        <begin position="16"/>
        <end position="45"/>
    </location>
</feature>
<dbReference type="InterPro" id="IPR014001">
    <property type="entry name" value="Helicase_ATP-bd"/>
</dbReference>
<dbReference type="PROSITE" id="PS00039">
    <property type="entry name" value="DEAD_ATP_HELICASE"/>
    <property type="match status" value="1"/>
</dbReference>
<evidence type="ECO:0000256" key="6">
    <source>
        <dbReference type="ARBA" id="ARBA00022884"/>
    </source>
</evidence>
<dbReference type="CDD" id="cd18787">
    <property type="entry name" value="SF2_C_DEAD"/>
    <property type="match status" value="1"/>
</dbReference>
<protein>
    <recommendedName>
        <fullName evidence="1">RNA helicase</fullName>
        <ecNumber evidence="1">3.6.4.13</ecNumber>
    </recommendedName>
</protein>
<feature type="compositionally biased region" description="Basic and acidic residues" evidence="10">
    <location>
        <begin position="258"/>
        <end position="269"/>
    </location>
</feature>
<dbReference type="PROSITE" id="PS51195">
    <property type="entry name" value="Q_MOTIF"/>
    <property type="match status" value="1"/>
</dbReference>
<evidence type="ECO:0000313" key="15">
    <source>
        <dbReference type="Proteomes" id="UP000267251"/>
    </source>
</evidence>
<evidence type="ECO:0000256" key="1">
    <source>
        <dbReference type="ARBA" id="ARBA00012552"/>
    </source>
</evidence>
<dbReference type="SMART" id="SM00487">
    <property type="entry name" value="DEXDc"/>
    <property type="match status" value="1"/>
</dbReference>
<feature type="domain" description="Helicase C-terminal" evidence="12">
    <location>
        <begin position="367"/>
        <end position="514"/>
    </location>
</feature>
<dbReference type="SMART" id="SM00490">
    <property type="entry name" value="HELICc"/>
    <property type="match status" value="1"/>
</dbReference>
<dbReference type="AlphaFoldDB" id="A0A4P9Y1F1"/>
<dbReference type="PANTHER" id="PTHR47959">
    <property type="entry name" value="ATP-DEPENDENT RNA HELICASE RHLE-RELATED"/>
    <property type="match status" value="1"/>
</dbReference>
<feature type="domain" description="Helicase ATP-binding" evidence="11">
    <location>
        <begin position="89"/>
        <end position="315"/>
    </location>
</feature>
<evidence type="ECO:0000256" key="10">
    <source>
        <dbReference type="SAM" id="MobiDB-lite"/>
    </source>
</evidence>
<keyword evidence="15" id="KW-1185">Reference proteome</keyword>
<evidence type="ECO:0000259" key="13">
    <source>
        <dbReference type="PROSITE" id="PS51195"/>
    </source>
</evidence>
<dbReference type="GO" id="GO:0003723">
    <property type="term" value="F:RNA binding"/>
    <property type="evidence" value="ECO:0007669"/>
    <property type="project" value="UniProtKB-KW"/>
</dbReference>
<dbReference type="CDD" id="cd17946">
    <property type="entry name" value="DEADc_DDX24"/>
    <property type="match status" value="1"/>
</dbReference>
<dbReference type="EMBL" id="KZ988595">
    <property type="protein sequence ID" value="RKP11891.1"/>
    <property type="molecule type" value="Genomic_DNA"/>
</dbReference>
<dbReference type="GO" id="GO:0005524">
    <property type="term" value="F:ATP binding"/>
    <property type="evidence" value="ECO:0007669"/>
    <property type="project" value="UniProtKB-KW"/>
</dbReference>
<sequence>MRGFIHLDDFNEAKAGHAPTFQLSSKSSPETPATEEEKKDAPVQQTRTLPTVPDVDIGAWLDFDLKAPILDALRILGFTKPTPIQAKALPLGLARRDIIGAAATGSGKTLAYGIPILQHLIRTWKNTPKTTAGSGPSGSPALAGLILTPTRELATQVKDHMVALAQCTPQPTHILPIVGGMSIQKQERVLSRHPHIIVATPGRLWELMEGNDSFLLYLRTLSFLVIDEADRMFETGHFRELTSILKAISRRSVSDGGDFPKAKGAKDGEANLEVTPPSTQGAPKPPRRQTFVFSATLGKDFLSSAKEKKGKGSGSKVSDDPMKQLLRKVEFDDSNRQIVDVTVQGAGGAKASTLIERRVDCIQTDKEILLYYFLLRFPCRTLVFVNSIDAARRILPSLQLLQLPVFGLHGQMQQRARLRSLERFRDHDNAILIATDVAARGLDIPEVEHVIHYQVPRSKGTYVHRSGRTARAGHEGLSTIFCGAEEVKAYKALMGVLGKGGNIPEFPVDRGLVTSLRERVVLARKINAAEHKESKAKHEEDWMRKQAEAMDIILDESMIGGGSKGKGKKGWVEEEEGDEANAGKQLRKVAQWKSQLQALMGSSVIPRGASAKYPTSGHVRDLPARLMLEGNKSGLRGHKQVSIMEAVRQAER</sequence>
<dbReference type="SUPFAM" id="SSF52540">
    <property type="entry name" value="P-loop containing nucleoside triphosphate hydrolases"/>
    <property type="match status" value="1"/>
</dbReference>
<feature type="domain" description="DEAD-box RNA helicase Q" evidence="13">
    <location>
        <begin position="58"/>
        <end position="86"/>
    </location>
</feature>
<feature type="compositionally biased region" description="Polar residues" evidence="10">
    <location>
        <begin position="21"/>
        <end position="31"/>
    </location>
</feature>
<evidence type="ECO:0000256" key="7">
    <source>
        <dbReference type="ARBA" id="ARBA00047984"/>
    </source>
</evidence>
<comment type="similarity">
    <text evidence="9">Belongs to the DEAD box helicase family.</text>
</comment>
<dbReference type="Proteomes" id="UP000267251">
    <property type="component" value="Unassembled WGS sequence"/>
</dbReference>
<proteinExistence type="inferred from homology"/>
<accession>A0A4P9Y1F1</accession>
<evidence type="ECO:0000256" key="5">
    <source>
        <dbReference type="ARBA" id="ARBA00022840"/>
    </source>
</evidence>
<dbReference type="GO" id="GO:0005829">
    <property type="term" value="C:cytosol"/>
    <property type="evidence" value="ECO:0007669"/>
    <property type="project" value="TreeGrafter"/>
</dbReference>
<evidence type="ECO:0000256" key="2">
    <source>
        <dbReference type="ARBA" id="ARBA00022741"/>
    </source>
</evidence>
<dbReference type="InterPro" id="IPR011545">
    <property type="entry name" value="DEAD/DEAH_box_helicase_dom"/>
</dbReference>
<evidence type="ECO:0000256" key="3">
    <source>
        <dbReference type="ARBA" id="ARBA00022801"/>
    </source>
</evidence>
<evidence type="ECO:0000256" key="4">
    <source>
        <dbReference type="ARBA" id="ARBA00022806"/>
    </source>
</evidence>
<dbReference type="OrthoDB" id="4310724at2759"/>
<organism evidence="14 15">
    <name type="scientific">Piptocephalis cylindrospora</name>
    <dbReference type="NCBI Taxonomy" id="1907219"/>
    <lineage>
        <taxon>Eukaryota</taxon>
        <taxon>Fungi</taxon>
        <taxon>Fungi incertae sedis</taxon>
        <taxon>Zoopagomycota</taxon>
        <taxon>Zoopagomycotina</taxon>
        <taxon>Zoopagomycetes</taxon>
        <taxon>Zoopagales</taxon>
        <taxon>Piptocephalidaceae</taxon>
        <taxon>Piptocephalis</taxon>
    </lineage>
</organism>
<name>A0A4P9Y1F1_9FUNG</name>
<gene>
    <name evidence="14" type="ORF">BJ684DRAFT_12271</name>
</gene>
<feature type="region of interest" description="Disordered" evidence="10">
    <location>
        <begin position="253"/>
        <end position="287"/>
    </location>
</feature>
<evidence type="ECO:0000256" key="9">
    <source>
        <dbReference type="RuleBase" id="RU000492"/>
    </source>
</evidence>
<feature type="short sequence motif" description="Q motif" evidence="8">
    <location>
        <begin position="58"/>
        <end position="86"/>
    </location>
</feature>
<dbReference type="Pfam" id="PF00271">
    <property type="entry name" value="Helicase_C"/>
    <property type="match status" value="1"/>
</dbReference>
<dbReference type="PROSITE" id="PS51194">
    <property type="entry name" value="HELICASE_CTER"/>
    <property type="match status" value="1"/>
</dbReference>
<evidence type="ECO:0000256" key="8">
    <source>
        <dbReference type="PROSITE-ProRule" id="PRU00552"/>
    </source>
</evidence>
<dbReference type="GO" id="GO:0016787">
    <property type="term" value="F:hydrolase activity"/>
    <property type="evidence" value="ECO:0007669"/>
    <property type="project" value="UniProtKB-KW"/>
</dbReference>
<keyword evidence="3 9" id="KW-0378">Hydrolase</keyword>
<dbReference type="GO" id="GO:0003724">
    <property type="term" value="F:RNA helicase activity"/>
    <property type="evidence" value="ECO:0007669"/>
    <property type="project" value="UniProtKB-EC"/>
</dbReference>
<dbReference type="EC" id="3.6.4.13" evidence="1"/>
<dbReference type="Gene3D" id="3.40.50.300">
    <property type="entry name" value="P-loop containing nucleotide triphosphate hydrolases"/>
    <property type="match status" value="2"/>
</dbReference>
<dbReference type="PROSITE" id="PS51192">
    <property type="entry name" value="HELICASE_ATP_BIND_1"/>
    <property type="match status" value="1"/>
</dbReference>
<dbReference type="InterPro" id="IPR000629">
    <property type="entry name" value="RNA-helicase_DEAD-box_CS"/>
</dbReference>
<keyword evidence="6" id="KW-0694">RNA-binding</keyword>
<feature type="region of interest" description="Disordered" evidence="10">
    <location>
        <begin position="561"/>
        <end position="584"/>
    </location>
</feature>
<evidence type="ECO:0000313" key="14">
    <source>
        <dbReference type="EMBL" id="RKP11891.1"/>
    </source>
</evidence>
<dbReference type="InterPro" id="IPR001650">
    <property type="entry name" value="Helicase_C-like"/>
</dbReference>